<dbReference type="Pfam" id="PF00126">
    <property type="entry name" value="HTH_1"/>
    <property type="match status" value="1"/>
</dbReference>
<dbReference type="PANTHER" id="PTHR30346:SF0">
    <property type="entry name" value="HCA OPERON TRANSCRIPTIONAL ACTIVATOR HCAR"/>
    <property type="match status" value="1"/>
</dbReference>
<evidence type="ECO:0000313" key="6">
    <source>
        <dbReference type="EMBL" id="GAA4696295.1"/>
    </source>
</evidence>
<sequence>MDLVAACRAFVSVAERGSFTAGAARLGIAQSVASRRVAALEQQLGGLLLDRRGRPTPTVLGQRVLATARHLVATADRLDLEAEDARALVWQLAVPRGWSVADLVALDLAGRDHDLAVHAVEGAPAERAELLATRAVQAALVCRPAEEATWRTPLGVATATPRGVVPLASLRRTRRDAGRARSRLWLLEEDDVPHVRDRLVAAAEAAGLAPTQVAAAPSPAAAVAAVLTSTDLLLASRHEAERHELAWAPVGGLELGRGYDLVAAVPDDAARLRDVVGPALGRALGAA</sequence>
<proteinExistence type="inferred from homology"/>
<evidence type="ECO:0000256" key="1">
    <source>
        <dbReference type="ARBA" id="ARBA00009437"/>
    </source>
</evidence>
<dbReference type="InterPro" id="IPR036388">
    <property type="entry name" value="WH-like_DNA-bd_sf"/>
</dbReference>
<evidence type="ECO:0000313" key="7">
    <source>
        <dbReference type="Proteomes" id="UP001500621"/>
    </source>
</evidence>
<keyword evidence="7" id="KW-1185">Reference proteome</keyword>
<dbReference type="EMBL" id="BAABIM010000004">
    <property type="protein sequence ID" value="GAA4696295.1"/>
    <property type="molecule type" value="Genomic_DNA"/>
</dbReference>
<feature type="domain" description="HTH lysR-type" evidence="5">
    <location>
        <begin position="1"/>
        <end position="58"/>
    </location>
</feature>
<dbReference type="Gene3D" id="1.10.10.10">
    <property type="entry name" value="Winged helix-like DNA-binding domain superfamily/Winged helix DNA-binding domain"/>
    <property type="match status" value="1"/>
</dbReference>
<comment type="similarity">
    <text evidence="1">Belongs to the LysR transcriptional regulatory family.</text>
</comment>
<name>A0ABP8WVN2_9ACTN</name>
<evidence type="ECO:0000256" key="4">
    <source>
        <dbReference type="ARBA" id="ARBA00023163"/>
    </source>
</evidence>
<reference evidence="7" key="1">
    <citation type="journal article" date="2019" name="Int. J. Syst. Evol. Microbiol.">
        <title>The Global Catalogue of Microorganisms (GCM) 10K type strain sequencing project: providing services to taxonomists for standard genome sequencing and annotation.</title>
        <authorList>
            <consortium name="The Broad Institute Genomics Platform"/>
            <consortium name="The Broad Institute Genome Sequencing Center for Infectious Disease"/>
            <person name="Wu L."/>
            <person name="Ma J."/>
        </authorList>
    </citation>
    <scope>NUCLEOTIDE SEQUENCE [LARGE SCALE GENOMIC DNA]</scope>
    <source>
        <strain evidence="7">JCM 18127</strain>
    </source>
</reference>
<keyword evidence="3" id="KW-0238">DNA-binding</keyword>
<organism evidence="6 7">
    <name type="scientific">Nocardioides nanhaiensis</name>
    <dbReference type="NCBI Taxonomy" id="1476871"/>
    <lineage>
        <taxon>Bacteria</taxon>
        <taxon>Bacillati</taxon>
        <taxon>Actinomycetota</taxon>
        <taxon>Actinomycetes</taxon>
        <taxon>Propionibacteriales</taxon>
        <taxon>Nocardioidaceae</taxon>
        <taxon>Nocardioides</taxon>
    </lineage>
</organism>
<dbReference type="SUPFAM" id="SSF46785">
    <property type="entry name" value="Winged helix' DNA-binding domain"/>
    <property type="match status" value="1"/>
</dbReference>
<accession>A0ABP8WVN2</accession>
<dbReference type="InterPro" id="IPR036390">
    <property type="entry name" value="WH_DNA-bd_sf"/>
</dbReference>
<keyword evidence="4" id="KW-0804">Transcription</keyword>
<gene>
    <name evidence="6" type="ORF">GCM10023226_38400</name>
</gene>
<dbReference type="InterPro" id="IPR000847">
    <property type="entry name" value="LysR_HTH_N"/>
</dbReference>
<dbReference type="PROSITE" id="PS50931">
    <property type="entry name" value="HTH_LYSR"/>
    <property type="match status" value="1"/>
</dbReference>
<evidence type="ECO:0000256" key="2">
    <source>
        <dbReference type="ARBA" id="ARBA00023015"/>
    </source>
</evidence>
<evidence type="ECO:0000259" key="5">
    <source>
        <dbReference type="PROSITE" id="PS50931"/>
    </source>
</evidence>
<dbReference type="PANTHER" id="PTHR30346">
    <property type="entry name" value="TRANSCRIPTIONAL DUAL REGULATOR HCAR-RELATED"/>
    <property type="match status" value="1"/>
</dbReference>
<dbReference type="Proteomes" id="UP001500621">
    <property type="component" value="Unassembled WGS sequence"/>
</dbReference>
<protein>
    <submittedName>
        <fullName evidence="6">LysR family transcriptional regulator</fullName>
    </submittedName>
</protein>
<comment type="caution">
    <text evidence="6">The sequence shown here is derived from an EMBL/GenBank/DDBJ whole genome shotgun (WGS) entry which is preliminary data.</text>
</comment>
<evidence type="ECO:0000256" key="3">
    <source>
        <dbReference type="ARBA" id="ARBA00023125"/>
    </source>
</evidence>
<dbReference type="RefSeq" id="WP_345269757.1">
    <property type="nucleotide sequence ID" value="NZ_BAABIM010000004.1"/>
</dbReference>
<keyword evidence="2" id="KW-0805">Transcription regulation</keyword>